<feature type="region of interest" description="Disordered" evidence="1">
    <location>
        <begin position="409"/>
        <end position="452"/>
    </location>
</feature>
<keyword evidence="3" id="KW-0732">Signal</keyword>
<keyword evidence="2" id="KW-0472">Membrane</keyword>
<reference evidence="4" key="1">
    <citation type="submission" date="2013-10" db="EMBL/GenBank/DDBJ databases">
        <title>Genomic analysis of the causative agents of coccidiosis in chickens.</title>
        <authorList>
            <person name="Reid A.J."/>
            <person name="Blake D."/>
            <person name="Billington K."/>
            <person name="Browne H."/>
            <person name="Dunn M."/>
            <person name="Hung S."/>
            <person name="Kawahara F."/>
            <person name="Miranda-Saavedra D."/>
            <person name="Mourier T."/>
            <person name="Nagra H."/>
            <person name="Otto T.D."/>
            <person name="Rawlings N."/>
            <person name="Sanchez A."/>
            <person name="Sanders M."/>
            <person name="Subramaniam C."/>
            <person name="Tay Y."/>
            <person name="Dear P."/>
            <person name="Doerig C."/>
            <person name="Gruber A."/>
            <person name="Parkinson J."/>
            <person name="Shirley M."/>
            <person name="Wan K.L."/>
            <person name="Berriman M."/>
            <person name="Tomley F."/>
            <person name="Pain A."/>
        </authorList>
    </citation>
    <scope>NUCLEOTIDE SEQUENCE</scope>
    <source>
        <strain evidence="4">Houghton</strain>
    </source>
</reference>
<dbReference type="VEuPathDB" id="ToxoDB:EAH_00036740"/>
<feature type="transmembrane region" description="Helical" evidence="2">
    <location>
        <begin position="1308"/>
        <end position="1329"/>
    </location>
</feature>
<evidence type="ECO:0000313" key="4">
    <source>
        <dbReference type="EMBL" id="CDI78712.1"/>
    </source>
</evidence>
<dbReference type="GeneID" id="25271744"/>
<dbReference type="Proteomes" id="UP000018050">
    <property type="component" value="Unassembled WGS sequence"/>
</dbReference>
<dbReference type="EMBL" id="HG670907">
    <property type="protein sequence ID" value="CDI78712.1"/>
    <property type="molecule type" value="Genomic_DNA"/>
</dbReference>
<keyword evidence="2" id="KW-1133">Transmembrane helix</keyword>
<reference evidence="4" key="2">
    <citation type="submission" date="2013-10" db="EMBL/GenBank/DDBJ databases">
        <authorList>
            <person name="Aslett M."/>
        </authorList>
    </citation>
    <scope>NUCLEOTIDE SEQUENCE</scope>
    <source>
        <strain evidence="4">Houghton</strain>
    </source>
</reference>
<dbReference type="RefSeq" id="XP_013251096.1">
    <property type="nucleotide sequence ID" value="XM_013395642.1"/>
</dbReference>
<proteinExistence type="predicted"/>
<feature type="signal peptide" evidence="3">
    <location>
        <begin position="1"/>
        <end position="28"/>
    </location>
</feature>
<sequence>MGGWTRLVAGAFLCASPGSLFLVEGSDGVKTFNLPNGGSLNIEVTRGSHPGGSISVSAPGSTSMSFPGVSGSYGGYSLTDSVEISSSGEPPVVQHITLGQGGTGFPPPSFGRITPLVAGAPTSTSQIMFGWVPDPDAASASLGAQNISELNNALRSAAFVNKLRTRAIVEKSCSIPVATDRQSYLEIFWGAVDAERRFREAAEEQRKVIEDELHQNQMASPNMTYARSVATRANLERGETGAAAAGGGAAAETENDTAAALRYQETVDRIFGSRVEILLTCKLAALLGQPHIFLSDAIKPVEALEMVATALGLGDVSSTPLPAEAAAAAAGAARATAGPMFGGLEPFLMASNPLTTGHILTLLIGYIDRDAFFGSSPRKSFYNFTTLVGATGGESGILMLDEMCDRDRGPRHKTSMLARNRRKDRQGRPTARGSSKPWFVRGTRRQHKNKNQPELLRAYCDATEMILNAVMTKQEDIQEEMLKYSLPVEPLVDPATNAARIQTRTCRGEAAVCEFDNSILSPVASPLDPAAIDQNTTTRSAFNLYAGLASAQIGNMLEDGGSRYYDTRAEQWMEIISKPAANNDILEKAFYYDNREMISKSKSAIQKAFDAFARRITALAGKASVSFSEATTIFEAIQKDVAAQRPRKWYKREPPINKKNLFRVAVILFLKSRLACDMRSSFAEKFEAFTQFLFKSREAGGRRQPALQRSLLAFFRTNKAQSFYAMCSFDPLSLSYLFLYRFVLMGSDAGRTHDKQHAAMSRTRLSTRLLGSKWTPSILKSVMMGFKRKSLVQTAKQLLLESLDPSILSSLLTSFDWIVHTQATLQVNQSASMYHDLEAPSQQYKTTGEKKEGYRLSSGGLVKTTDKQLEDWAEYGIPASLSRKLRRGEKLPKSVAFEKIATPDLTKWEQQLNNKWLDALSAYLEHPYGRAALAARDPVALLVKESKDRLEAEVDSTIFLGRVVKVPRMSKFKKAMKAISNFFRAILRAPEQSEYAVWMGVKVNVDKVLAVMKAVNNAAEVAKSSGVYEHIREAFLEIVKDFVMGNLDSHVRIVGYDTFAAIDEQLRTQGYAAANKRNHGFLAIHPDYSNMSEAERKREFQLSMCMDHCESVWSLITSLVLTNLQNPKKLKDYETEMSKTKAIAALNDPNRVNAFRFGLNVQTDYFENLLDKGSRENIKRMKFGGGTWFAYSLLLAGRINTAMGMPNLGTTLVYQAPYYGNFILRWIKERREARKKALFAMLTLGFFFAYTFLSVSDITQHLNDSGLGPAVDCLENLIVGPICPAEVIAPAITSAATAAAQDVFKVGLLGLLTPYLVWPMMLISVWQILKSEFKVLLQFEMSVKSLFTRFSRWAKQPFTTWWQKRRRMKESIMKNASDKYEQEKIKNKGKEPQARDFIGRLDTGAADLDILGLPSSQQQISYEITWGGPVFPYSPPLIQASSSGL</sequence>
<dbReference type="OMA" id="MLDEMCD"/>
<organism evidence="4 5">
    <name type="scientific">Eimeria acervulina</name>
    <name type="common">Coccidian parasite</name>
    <dbReference type="NCBI Taxonomy" id="5801"/>
    <lineage>
        <taxon>Eukaryota</taxon>
        <taxon>Sar</taxon>
        <taxon>Alveolata</taxon>
        <taxon>Apicomplexa</taxon>
        <taxon>Conoidasida</taxon>
        <taxon>Coccidia</taxon>
        <taxon>Eucoccidiorida</taxon>
        <taxon>Eimeriorina</taxon>
        <taxon>Eimeriidae</taxon>
        <taxon>Eimeria</taxon>
    </lineage>
</organism>
<evidence type="ECO:0000256" key="1">
    <source>
        <dbReference type="SAM" id="MobiDB-lite"/>
    </source>
</evidence>
<feature type="chain" id="PRO_5004669902" evidence="3">
    <location>
        <begin position="29"/>
        <end position="1445"/>
    </location>
</feature>
<feature type="compositionally biased region" description="Basic residues" evidence="1">
    <location>
        <begin position="409"/>
        <end position="425"/>
    </location>
</feature>
<evidence type="ECO:0000313" key="5">
    <source>
        <dbReference type="Proteomes" id="UP000018050"/>
    </source>
</evidence>
<feature type="transmembrane region" description="Helical" evidence="2">
    <location>
        <begin position="1237"/>
        <end position="1255"/>
    </location>
</feature>
<accession>U6GGN7</accession>
<evidence type="ECO:0000256" key="2">
    <source>
        <dbReference type="SAM" id="Phobius"/>
    </source>
</evidence>
<keyword evidence="5" id="KW-1185">Reference proteome</keyword>
<evidence type="ECO:0000256" key="3">
    <source>
        <dbReference type="SAM" id="SignalP"/>
    </source>
</evidence>
<dbReference type="OrthoDB" id="345453at2759"/>
<keyword evidence="2" id="KW-0812">Transmembrane</keyword>
<name>U6GGN7_EIMAC</name>
<gene>
    <name evidence="4" type="ORF">EAH_00036740</name>
</gene>
<protein>
    <submittedName>
        <fullName evidence="4">Rhoptry neck protein 2, putative</fullName>
    </submittedName>
</protein>